<evidence type="ECO:0000256" key="4">
    <source>
        <dbReference type="ARBA" id="ARBA00022737"/>
    </source>
</evidence>
<proteinExistence type="inferred from homology"/>
<dbReference type="GO" id="GO:0000978">
    <property type="term" value="F:RNA polymerase II cis-regulatory region sequence-specific DNA binding"/>
    <property type="evidence" value="ECO:0007669"/>
    <property type="project" value="TreeGrafter"/>
</dbReference>
<accession>A0A5E4MUI7</accession>
<dbReference type="GO" id="GO:0000981">
    <property type="term" value="F:DNA-binding transcription factor activity, RNA polymerase II-specific"/>
    <property type="evidence" value="ECO:0007669"/>
    <property type="project" value="TreeGrafter"/>
</dbReference>
<evidence type="ECO:0000256" key="5">
    <source>
        <dbReference type="ARBA" id="ARBA00022771"/>
    </source>
</evidence>
<dbReference type="Proteomes" id="UP000325440">
    <property type="component" value="Unassembled WGS sequence"/>
</dbReference>
<evidence type="ECO:0000256" key="10">
    <source>
        <dbReference type="ARBA" id="ARBA00023242"/>
    </source>
</evidence>
<gene>
    <name evidence="13" type="ORF">CINCED_3A024021</name>
</gene>
<dbReference type="PROSITE" id="PS50157">
    <property type="entry name" value="ZINC_FINGER_C2H2_2"/>
    <property type="match status" value="4"/>
</dbReference>
<evidence type="ECO:0000256" key="2">
    <source>
        <dbReference type="ARBA" id="ARBA00010831"/>
    </source>
</evidence>
<dbReference type="Pfam" id="PF00096">
    <property type="entry name" value="zf-C2H2"/>
    <property type="match status" value="2"/>
</dbReference>
<dbReference type="SUPFAM" id="SSF57667">
    <property type="entry name" value="beta-beta-alpha zinc fingers"/>
    <property type="match status" value="2"/>
</dbReference>
<evidence type="ECO:0000256" key="3">
    <source>
        <dbReference type="ARBA" id="ARBA00022723"/>
    </source>
</evidence>
<dbReference type="FunFam" id="3.30.160.60:FF:000310">
    <property type="entry name" value="GLIS family zinc finger 2"/>
    <property type="match status" value="1"/>
</dbReference>
<dbReference type="Gene3D" id="3.30.160.60">
    <property type="entry name" value="Classic Zinc Finger"/>
    <property type="match status" value="4"/>
</dbReference>
<dbReference type="GO" id="GO:0008270">
    <property type="term" value="F:zinc ion binding"/>
    <property type="evidence" value="ECO:0007669"/>
    <property type="project" value="UniProtKB-KW"/>
</dbReference>
<dbReference type="PROSITE" id="PS00028">
    <property type="entry name" value="ZINC_FINGER_C2H2_1"/>
    <property type="match status" value="3"/>
</dbReference>
<feature type="domain" description="C2H2-type" evidence="12">
    <location>
        <begin position="116"/>
        <end position="145"/>
    </location>
</feature>
<dbReference type="InterPro" id="IPR036236">
    <property type="entry name" value="Znf_C2H2_sf"/>
</dbReference>
<keyword evidence="5 11" id="KW-0863">Zinc-finger</keyword>
<keyword evidence="14" id="KW-1185">Reference proteome</keyword>
<keyword evidence="10" id="KW-0539">Nucleus</keyword>
<evidence type="ECO:0000256" key="9">
    <source>
        <dbReference type="ARBA" id="ARBA00023163"/>
    </source>
</evidence>
<evidence type="ECO:0000259" key="12">
    <source>
        <dbReference type="PROSITE" id="PS50157"/>
    </source>
</evidence>
<feature type="domain" description="C2H2-type" evidence="12">
    <location>
        <begin position="60"/>
        <end position="87"/>
    </location>
</feature>
<comment type="similarity">
    <text evidence="2">Belongs to the GLI C2H2-type zinc-finger protein family.</text>
</comment>
<feature type="domain" description="C2H2-type" evidence="12">
    <location>
        <begin position="146"/>
        <end position="175"/>
    </location>
</feature>
<dbReference type="AlphaFoldDB" id="A0A5E4MUI7"/>
<organism evidence="13 14">
    <name type="scientific">Cinara cedri</name>
    <dbReference type="NCBI Taxonomy" id="506608"/>
    <lineage>
        <taxon>Eukaryota</taxon>
        <taxon>Metazoa</taxon>
        <taxon>Ecdysozoa</taxon>
        <taxon>Arthropoda</taxon>
        <taxon>Hexapoda</taxon>
        <taxon>Insecta</taxon>
        <taxon>Pterygota</taxon>
        <taxon>Neoptera</taxon>
        <taxon>Paraneoptera</taxon>
        <taxon>Hemiptera</taxon>
        <taxon>Sternorrhyncha</taxon>
        <taxon>Aphidomorpha</taxon>
        <taxon>Aphidoidea</taxon>
        <taxon>Aphididae</taxon>
        <taxon>Lachninae</taxon>
        <taxon>Cinara</taxon>
    </lineage>
</organism>
<keyword evidence="4" id="KW-0677">Repeat</keyword>
<dbReference type="Pfam" id="PF23561">
    <property type="entry name" value="zf-C2H2_15"/>
    <property type="match status" value="1"/>
</dbReference>
<dbReference type="InterPro" id="IPR056436">
    <property type="entry name" value="Znf-C2H2_ZIC1-5/GLI1-3-like"/>
</dbReference>
<evidence type="ECO:0000256" key="11">
    <source>
        <dbReference type="PROSITE-ProRule" id="PRU00042"/>
    </source>
</evidence>
<reference evidence="13 14" key="1">
    <citation type="submission" date="2019-08" db="EMBL/GenBank/DDBJ databases">
        <authorList>
            <person name="Alioto T."/>
            <person name="Alioto T."/>
            <person name="Gomez Garrido J."/>
        </authorList>
    </citation>
    <scope>NUCLEOTIDE SEQUENCE [LARGE SCALE GENOMIC DNA]</scope>
</reference>
<dbReference type="GO" id="GO:0005634">
    <property type="term" value="C:nucleus"/>
    <property type="evidence" value="ECO:0007669"/>
    <property type="project" value="UniProtKB-SubCell"/>
</dbReference>
<keyword evidence="8" id="KW-0238">DNA-binding</keyword>
<evidence type="ECO:0000256" key="6">
    <source>
        <dbReference type="ARBA" id="ARBA00022833"/>
    </source>
</evidence>
<dbReference type="SMART" id="SM00355">
    <property type="entry name" value="ZnF_C2H2"/>
    <property type="match status" value="5"/>
</dbReference>
<keyword evidence="6" id="KW-0862">Zinc</keyword>
<dbReference type="InterPro" id="IPR043359">
    <property type="entry name" value="GLI-like"/>
</dbReference>
<protein>
    <submittedName>
        <fullName evidence="13">Zinc finger C2H2-type,Zinc finger, RING/FYVE/PHD-type</fullName>
    </submittedName>
</protein>
<keyword evidence="7" id="KW-0805">Transcription regulation</keyword>
<evidence type="ECO:0000256" key="8">
    <source>
        <dbReference type="ARBA" id="ARBA00023125"/>
    </source>
</evidence>
<keyword evidence="9" id="KW-0804">Transcription</keyword>
<dbReference type="PANTHER" id="PTHR45718">
    <property type="entry name" value="TRANSCRIPTIONAL ACTIVATOR CUBITUS INTERRUPTUS"/>
    <property type="match status" value="1"/>
</dbReference>
<dbReference type="PANTHER" id="PTHR45718:SF8">
    <property type="entry name" value="GLIS FAMILY ZINC FINGER 2"/>
    <property type="match status" value="1"/>
</dbReference>
<dbReference type="OrthoDB" id="3214149at2759"/>
<evidence type="ECO:0000313" key="14">
    <source>
        <dbReference type="Proteomes" id="UP000325440"/>
    </source>
</evidence>
<dbReference type="EMBL" id="CABPRJ010001429">
    <property type="protein sequence ID" value="VVC35923.1"/>
    <property type="molecule type" value="Genomic_DNA"/>
</dbReference>
<dbReference type="FunFam" id="3.30.160.60:FF:000359">
    <property type="entry name" value="GLIS family zinc finger 2"/>
    <property type="match status" value="1"/>
</dbReference>
<sequence length="220" mass="25631">MKHHVTYNDNNSTIQNRDEDSSFSCKWENCHLYMNKTELSKHVINHIIPEPQGLFYCKWISCTRGDRAFNAKYKILVHIRTHTNDKPHQCYTCGKSFTRAENLKIHARSHTGEKPYVCSVNGCNKAYSNTSDRFKHTRTHFIEKPYACRVESCLKRYTDPSSLRKHTKSHSHQVKMVMAQDTNQYGSSAIFVTPSRRPTYSISNNTAEQPLDLSVRWKNI</sequence>
<feature type="domain" description="C2H2-type" evidence="12">
    <location>
        <begin position="88"/>
        <end position="115"/>
    </location>
</feature>
<keyword evidence="3" id="KW-0479">Metal-binding</keyword>
<name>A0A5E4MUI7_9HEMI</name>
<evidence type="ECO:0000256" key="1">
    <source>
        <dbReference type="ARBA" id="ARBA00004123"/>
    </source>
</evidence>
<comment type="subcellular location">
    <subcellularLocation>
        <location evidence="1">Nucleus</location>
    </subcellularLocation>
</comment>
<evidence type="ECO:0000256" key="7">
    <source>
        <dbReference type="ARBA" id="ARBA00023015"/>
    </source>
</evidence>
<evidence type="ECO:0000313" key="13">
    <source>
        <dbReference type="EMBL" id="VVC35923.1"/>
    </source>
</evidence>
<dbReference type="InterPro" id="IPR013087">
    <property type="entry name" value="Znf_C2H2_type"/>
</dbReference>